<dbReference type="GO" id="GO:0005992">
    <property type="term" value="P:trehalose biosynthetic process"/>
    <property type="evidence" value="ECO:0007669"/>
    <property type="project" value="InterPro"/>
</dbReference>
<sequence length="477" mass="53994">MSSKSDFVVVANRLPVDRVVDADGSGSWRRSPGGLVTAVEPLMRKRDGAWIGWAGDATPEGDGPLPPFENDGLSLYPIALTENEIAWYYEGFSNTSLWPLYHDAIVPAEYHREWWTKYVAVNQRFADAAAEIADTDAFVWVHDYQLQLVPKMLRELRPDVRIGYFLHIPFPPTELFTQIPWRRQIVEGLLGADLVGFQTPGAAANFLRLTRDLLQLKPARQSVEVDGRTVRVRAFPISIDAEAFTDLVNSPDVIARAEQIRHDLGNPRRMMLGIDRLDYTKGIDKRLEAFEELLDDGKISSEDVVMVQVATPSRERVEQYRMLREQIERTVGRINGTYGSVGNPAVNYIHRSLPREELVALYLAADIMVVTPYRDGMNLVAKEYVACRQDGTGALVLSEFAGASLELKQAFLVNPYDIEGLKAKYLEVLNADEADLKKRMRAMRRYLQRHDVMHWAQTFVDDMDAARERDGRGSARP</sequence>
<dbReference type="OrthoDB" id="9761633at2"/>
<dbReference type="EMBL" id="CP047156">
    <property type="protein sequence ID" value="QHC02146.1"/>
    <property type="molecule type" value="Genomic_DNA"/>
</dbReference>
<dbReference type="Pfam" id="PF00982">
    <property type="entry name" value="Glyco_transf_20"/>
    <property type="match status" value="1"/>
</dbReference>
<dbReference type="RefSeq" id="WP_159547270.1">
    <property type="nucleotide sequence ID" value="NZ_CP047156.1"/>
</dbReference>
<dbReference type="Proteomes" id="UP000463857">
    <property type="component" value="Chromosome"/>
</dbReference>
<name>A0A7L4YSJ4_9ACTN</name>
<dbReference type="SUPFAM" id="SSF53756">
    <property type="entry name" value="UDP-Glycosyltransferase/glycogen phosphorylase"/>
    <property type="match status" value="1"/>
</dbReference>
<evidence type="ECO:0000313" key="3">
    <source>
        <dbReference type="Proteomes" id="UP000463857"/>
    </source>
</evidence>
<dbReference type="PANTHER" id="PTHR10788:SF106">
    <property type="entry name" value="BCDNA.GH08860"/>
    <property type="match status" value="1"/>
</dbReference>
<dbReference type="KEGG" id="eke:EK0264_18965"/>
<dbReference type="InParanoid" id="A0A7L4YSJ4"/>
<dbReference type="GO" id="GO:0004805">
    <property type="term" value="F:trehalose-phosphatase activity"/>
    <property type="evidence" value="ECO:0007669"/>
    <property type="project" value="TreeGrafter"/>
</dbReference>
<reference evidence="2 3" key="1">
    <citation type="journal article" date="2018" name="Int. J. Syst. Evol. Microbiol.">
        <title>Epidermidibacterium keratini gen. nov., sp. nov., a member of the family Sporichthyaceae, isolated from keratin epidermis.</title>
        <authorList>
            <person name="Lee D.G."/>
            <person name="Trujillo M.E."/>
            <person name="Kang S."/>
            <person name="Nam J.J."/>
            <person name="Kim Y.J."/>
        </authorList>
    </citation>
    <scope>NUCLEOTIDE SEQUENCE [LARGE SCALE GENOMIC DNA]</scope>
    <source>
        <strain evidence="2 3">EPI-7</strain>
    </source>
</reference>
<dbReference type="AlphaFoldDB" id="A0A7L4YSJ4"/>
<keyword evidence="3" id="KW-1185">Reference proteome</keyword>
<dbReference type="InterPro" id="IPR001830">
    <property type="entry name" value="Glyco_trans_20"/>
</dbReference>
<dbReference type="FunCoup" id="A0A7L4YSJ4">
    <property type="interactions" value="139"/>
</dbReference>
<dbReference type="CDD" id="cd03788">
    <property type="entry name" value="GT20_TPS"/>
    <property type="match status" value="1"/>
</dbReference>
<evidence type="ECO:0000313" key="2">
    <source>
        <dbReference type="EMBL" id="QHC02146.1"/>
    </source>
</evidence>
<dbReference type="GO" id="GO:0005829">
    <property type="term" value="C:cytosol"/>
    <property type="evidence" value="ECO:0007669"/>
    <property type="project" value="TreeGrafter"/>
</dbReference>
<dbReference type="Gene3D" id="3.40.50.2000">
    <property type="entry name" value="Glycogen Phosphorylase B"/>
    <property type="match status" value="2"/>
</dbReference>
<dbReference type="PANTHER" id="PTHR10788">
    <property type="entry name" value="TREHALOSE-6-PHOSPHATE SYNTHASE"/>
    <property type="match status" value="1"/>
</dbReference>
<evidence type="ECO:0000256" key="1">
    <source>
        <dbReference type="ARBA" id="ARBA00008799"/>
    </source>
</evidence>
<proteinExistence type="inferred from homology"/>
<comment type="similarity">
    <text evidence="1">Belongs to the glycosyltransferase 20 family.</text>
</comment>
<gene>
    <name evidence="2" type="ORF">EK0264_18965</name>
</gene>
<organism evidence="2 3">
    <name type="scientific">Epidermidibacterium keratini</name>
    <dbReference type="NCBI Taxonomy" id="1891644"/>
    <lineage>
        <taxon>Bacteria</taxon>
        <taxon>Bacillati</taxon>
        <taxon>Actinomycetota</taxon>
        <taxon>Actinomycetes</taxon>
        <taxon>Sporichthyales</taxon>
        <taxon>Sporichthyaceae</taxon>
        <taxon>Epidermidibacterium</taxon>
    </lineage>
</organism>
<protein>
    <submittedName>
        <fullName evidence="2">Trehalose-6-phosphate synthase</fullName>
    </submittedName>
</protein>
<accession>A0A7L4YSJ4</accession>
<dbReference type="GO" id="GO:0003825">
    <property type="term" value="F:alpha,alpha-trehalose-phosphate synthase (UDP-forming) activity"/>
    <property type="evidence" value="ECO:0007669"/>
    <property type="project" value="TreeGrafter"/>
</dbReference>